<accession>A0ABU9VXQ2</accession>
<evidence type="ECO:0000313" key="3">
    <source>
        <dbReference type="Proteomes" id="UP001407405"/>
    </source>
</evidence>
<dbReference type="PANTHER" id="PTHR10683">
    <property type="entry name" value="TRANSALDOLASE"/>
    <property type="match status" value="1"/>
</dbReference>
<keyword evidence="1" id="KW-0704">Schiff base</keyword>
<keyword evidence="3" id="KW-1185">Reference proteome</keyword>
<dbReference type="EMBL" id="JBCITM010000024">
    <property type="protein sequence ID" value="MEN1761945.1"/>
    <property type="molecule type" value="Genomic_DNA"/>
</dbReference>
<evidence type="ECO:0000256" key="1">
    <source>
        <dbReference type="ARBA" id="ARBA00023270"/>
    </source>
</evidence>
<dbReference type="RefSeq" id="WP_343187228.1">
    <property type="nucleotide sequence ID" value="NZ_JBCITM010000024.1"/>
</dbReference>
<name>A0ABU9VXQ2_9CLOT</name>
<sequence>MDSKQYKSPLHEMAETMSNDFWNDSCAIDELSYALEYGAVGATTNPVIVGNVLKQDKARYDERIKEMVVTMPEATEDDIAWKLNEEMAQAGAKMLMPIFEASNGQKGRISIQTNTKYYRNWKLLLEQTMHFSTLAPNIQVKMPVTKAGVKAVEEATYQGVSINATVSFTVPQALAIGAAVERGLKRREAEGKDISQMHPVCTIMVGRIDDWLKEVVKRDGIEVDMEYLDWAGVAVMKNAHRIYNERGYRTQLLAAAYRNDYQWTEFMGSDLAMTIPHKWIKKFNESDVKVEPRMQIPVDPQIIETLAAKIPDFVKAYEAEGMSEEEFDSFGAVNTTLKQFLGGYDELISMIREYMVIIR</sequence>
<proteinExistence type="predicted"/>
<reference evidence="2 3" key="1">
    <citation type="submission" date="2024-04" db="EMBL/GenBank/DDBJ databases">
        <title>Genome sequencing and metabolic network reconstruction of aminoacids and betaine degradation by Anoxynatronum sibiricum.</title>
        <authorList>
            <person name="Detkova E.N."/>
            <person name="Boltjanskaja Y.V."/>
            <person name="Mardanov A.V."/>
            <person name="Kevbrin V."/>
        </authorList>
    </citation>
    <scope>NUCLEOTIDE SEQUENCE [LARGE SCALE GENOMIC DNA]</scope>
    <source>
        <strain evidence="2 3">Z-7981</strain>
    </source>
</reference>
<dbReference type="Gene3D" id="3.20.20.70">
    <property type="entry name" value="Aldolase class I"/>
    <property type="match status" value="1"/>
</dbReference>
<dbReference type="Proteomes" id="UP001407405">
    <property type="component" value="Unassembled WGS sequence"/>
</dbReference>
<evidence type="ECO:0000313" key="2">
    <source>
        <dbReference type="EMBL" id="MEN1761945.1"/>
    </source>
</evidence>
<dbReference type="InterPro" id="IPR001585">
    <property type="entry name" value="TAL/FSA"/>
</dbReference>
<comment type="caution">
    <text evidence="2">The sequence shown here is derived from an EMBL/GenBank/DDBJ whole genome shotgun (WGS) entry which is preliminary data.</text>
</comment>
<dbReference type="Pfam" id="PF00923">
    <property type="entry name" value="TAL_FSA"/>
    <property type="match status" value="1"/>
</dbReference>
<dbReference type="InterPro" id="IPR013785">
    <property type="entry name" value="Aldolase_TIM"/>
</dbReference>
<protein>
    <submittedName>
        <fullName evidence="2">Transaldolase family protein</fullName>
    </submittedName>
</protein>
<dbReference type="SUPFAM" id="SSF51569">
    <property type="entry name" value="Aldolase"/>
    <property type="match status" value="1"/>
</dbReference>
<gene>
    <name evidence="2" type="ORF">AAIG11_15765</name>
</gene>
<organism evidence="2 3">
    <name type="scientific">Anoxynatronum sibiricum</name>
    <dbReference type="NCBI Taxonomy" id="210623"/>
    <lineage>
        <taxon>Bacteria</taxon>
        <taxon>Bacillati</taxon>
        <taxon>Bacillota</taxon>
        <taxon>Clostridia</taxon>
        <taxon>Eubacteriales</taxon>
        <taxon>Clostridiaceae</taxon>
        <taxon>Anoxynatronum</taxon>
    </lineage>
</organism>